<evidence type="ECO:0000256" key="5">
    <source>
        <dbReference type="ARBA" id="ARBA00023136"/>
    </source>
</evidence>
<sequence length="370" mass="41462">MSLIDRYVLKEWLIGFTLTMGVIIGILILQNMYDSLPDLLDTDASFQQILFYYSLALPSYLPAILPIALLVSLLFTLGTLHRNNEIIAMRASGASLFRISRSLWGAGLLLTALLFYLTASVIPKSVEQSRTFFDNLEFAADEVEQDAREVGLIYNLGFDNLKDGRLWFMNRFSERAWLGLGVNVHSRDQSGQELSRISASEAYFDNTQGSWVFINGRELMLDPETGDPLRALTFKEKKFEDFDEDPTLMLALHKKPKELSLNELKRIIDTVTPEENPSVRAYLVQYYSLLAAPFSCLVVVGIAVPFAVAGVRTNPMIGVSKAMGFFAIFYVLMSVASILGERQLVSAMLAAWIPNLVMLALSARLFIKAR</sequence>
<feature type="transmembrane region" description="Helical" evidence="6">
    <location>
        <begin position="102"/>
        <end position="122"/>
    </location>
</feature>
<keyword evidence="5 6" id="KW-0472">Membrane</keyword>
<dbReference type="RefSeq" id="WP_319834196.1">
    <property type="nucleotide sequence ID" value="NZ_CP138858.1"/>
</dbReference>
<protein>
    <submittedName>
        <fullName evidence="7">LptF/LptG family permease</fullName>
    </submittedName>
</protein>
<evidence type="ECO:0000256" key="1">
    <source>
        <dbReference type="ARBA" id="ARBA00004651"/>
    </source>
</evidence>
<feature type="transmembrane region" description="Helical" evidence="6">
    <location>
        <begin position="286"/>
        <end position="310"/>
    </location>
</feature>
<dbReference type="InterPro" id="IPR005495">
    <property type="entry name" value="LptG/LptF_permease"/>
</dbReference>
<keyword evidence="3 6" id="KW-0812">Transmembrane</keyword>
<feature type="transmembrane region" description="Helical" evidence="6">
    <location>
        <begin position="345"/>
        <end position="367"/>
    </location>
</feature>
<dbReference type="EMBL" id="CP138858">
    <property type="protein sequence ID" value="WPJ97352.1"/>
    <property type="molecule type" value="Genomic_DNA"/>
</dbReference>
<reference evidence="7 8" key="1">
    <citation type="submission" date="2023-11" db="EMBL/GenBank/DDBJ databases">
        <title>Coraliomargarita sp. nov., isolated from marine algae.</title>
        <authorList>
            <person name="Lee J.K."/>
            <person name="Baek J.H."/>
            <person name="Kim J.M."/>
            <person name="Choi D.G."/>
            <person name="Jeon C.O."/>
        </authorList>
    </citation>
    <scope>NUCLEOTIDE SEQUENCE [LARGE SCALE GENOMIC DNA]</scope>
    <source>
        <strain evidence="7 8">J2-16</strain>
    </source>
</reference>
<keyword evidence="4 6" id="KW-1133">Transmembrane helix</keyword>
<evidence type="ECO:0000313" key="7">
    <source>
        <dbReference type="EMBL" id="WPJ97352.1"/>
    </source>
</evidence>
<dbReference type="Pfam" id="PF03739">
    <property type="entry name" value="LptF_LptG"/>
    <property type="match status" value="1"/>
</dbReference>
<feature type="transmembrane region" description="Helical" evidence="6">
    <location>
        <begin position="12"/>
        <end position="33"/>
    </location>
</feature>
<evidence type="ECO:0000313" key="8">
    <source>
        <dbReference type="Proteomes" id="UP001324993"/>
    </source>
</evidence>
<proteinExistence type="predicted"/>
<keyword evidence="2" id="KW-1003">Cell membrane</keyword>
<organism evidence="7 8">
    <name type="scientific">Coraliomargarita algicola</name>
    <dbReference type="NCBI Taxonomy" id="3092156"/>
    <lineage>
        <taxon>Bacteria</taxon>
        <taxon>Pseudomonadati</taxon>
        <taxon>Verrucomicrobiota</taxon>
        <taxon>Opitutia</taxon>
        <taxon>Puniceicoccales</taxon>
        <taxon>Coraliomargaritaceae</taxon>
        <taxon>Coraliomargarita</taxon>
    </lineage>
</organism>
<comment type="subcellular location">
    <subcellularLocation>
        <location evidence="1">Cell membrane</location>
        <topology evidence="1">Multi-pass membrane protein</topology>
    </subcellularLocation>
</comment>
<evidence type="ECO:0000256" key="6">
    <source>
        <dbReference type="SAM" id="Phobius"/>
    </source>
</evidence>
<dbReference type="Proteomes" id="UP001324993">
    <property type="component" value="Chromosome"/>
</dbReference>
<feature type="transmembrane region" description="Helical" evidence="6">
    <location>
        <begin position="60"/>
        <end position="81"/>
    </location>
</feature>
<keyword evidence="8" id="KW-1185">Reference proteome</keyword>
<accession>A0ABZ0RML7</accession>
<name>A0ABZ0RML7_9BACT</name>
<dbReference type="PANTHER" id="PTHR33529">
    <property type="entry name" value="SLR0882 PROTEIN-RELATED"/>
    <property type="match status" value="1"/>
</dbReference>
<dbReference type="PANTHER" id="PTHR33529:SF6">
    <property type="entry name" value="YJGP_YJGQ FAMILY PERMEASE"/>
    <property type="match status" value="1"/>
</dbReference>
<evidence type="ECO:0000256" key="3">
    <source>
        <dbReference type="ARBA" id="ARBA00022692"/>
    </source>
</evidence>
<evidence type="ECO:0000256" key="2">
    <source>
        <dbReference type="ARBA" id="ARBA00022475"/>
    </source>
</evidence>
<feature type="transmembrane region" description="Helical" evidence="6">
    <location>
        <begin position="322"/>
        <end position="339"/>
    </location>
</feature>
<gene>
    <name evidence="7" type="ORF">SH580_06475</name>
</gene>
<evidence type="ECO:0000256" key="4">
    <source>
        <dbReference type="ARBA" id="ARBA00022989"/>
    </source>
</evidence>